<evidence type="ECO:0000313" key="2">
    <source>
        <dbReference type="EMBL" id="MBB3099982.1"/>
    </source>
</evidence>
<keyword evidence="3" id="KW-1185">Reference proteome</keyword>
<accession>A0A7W5APS4</accession>
<feature type="transmembrane region" description="Helical" evidence="1">
    <location>
        <begin position="29"/>
        <end position="53"/>
    </location>
</feature>
<keyword evidence="1" id="KW-0812">Transmembrane</keyword>
<proteinExistence type="predicted"/>
<reference evidence="2 3" key="1">
    <citation type="submission" date="2020-08" db="EMBL/GenBank/DDBJ databases">
        <title>Genomic Encyclopedia of Type Strains, Phase III (KMG-III): the genomes of soil and plant-associated and newly described type strains.</title>
        <authorList>
            <person name="Whitman W."/>
        </authorList>
    </citation>
    <scope>NUCLEOTIDE SEQUENCE [LARGE SCALE GENOMIC DNA]</scope>
    <source>
        <strain evidence="2 3">CECT 3287</strain>
    </source>
</reference>
<name>A0A7W5APS4_9ACTN</name>
<dbReference type="EMBL" id="JACHXF010000022">
    <property type="protein sequence ID" value="MBB3099982.1"/>
    <property type="molecule type" value="Genomic_DNA"/>
</dbReference>
<gene>
    <name evidence="2" type="ORF">FHR83_007700</name>
</gene>
<dbReference type="AlphaFoldDB" id="A0A7W5APS4"/>
<sequence length="54" mass="5827">MALYRNPQDKRVFVPKPGGGLVLNFGHPVAWAILVTTTIIPFAIVVVVTLAVLL</sequence>
<protein>
    <submittedName>
        <fullName evidence="2">Putative membrane protein</fullName>
    </submittedName>
</protein>
<keyword evidence="1" id="KW-0472">Membrane</keyword>
<dbReference type="Proteomes" id="UP000590749">
    <property type="component" value="Unassembled WGS sequence"/>
</dbReference>
<comment type="caution">
    <text evidence="2">The sequence shown here is derived from an EMBL/GenBank/DDBJ whole genome shotgun (WGS) entry which is preliminary data.</text>
</comment>
<keyword evidence="1" id="KW-1133">Transmembrane helix</keyword>
<dbReference type="RefSeq" id="WP_183226054.1">
    <property type="nucleotide sequence ID" value="NZ_BMPW01000012.1"/>
</dbReference>
<evidence type="ECO:0000256" key="1">
    <source>
        <dbReference type="SAM" id="Phobius"/>
    </source>
</evidence>
<organism evidence="2 3">
    <name type="scientific">Actinoplanes campanulatus</name>
    <dbReference type="NCBI Taxonomy" id="113559"/>
    <lineage>
        <taxon>Bacteria</taxon>
        <taxon>Bacillati</taxon>
        <taxon>Actinomycetota</taxon>
        <taxon>Actinomycetes</taxon>
        <taxon>Micromonosporales</taxon>
        <taxon>Micromonosporaceae</taxon>
        <taxon>Actinoplanes</taxon>
    </lineage>
</organism>
<evidence type="ECO:0000313" key="3">
    <source>
        <dbReference type="Proteomes" id="UP000590749"/>
    </source>
</evidence>